<dbReference type="PANTHER" id="PTHR32089:SF112">
    <property type="entry name" value="LYSOZYME-LIKE PROTEIN-RELATED"/>
    <property type="match status" value="1"/>
</dbReference>
<comment type="similarity">
    <text evidence="4">Belongs to the methyl-accepting chemotaxis (MCP) protein family.</text>
</comment>
<dbReference type="GO" id="GO:0007165">
    <property type="term" value="P:signal transduction"/>
    <property type="evidence" value="ECO:0007669"/>
    <property type="project" value="UniProtKB-KW"/>
</dbReference>
<dbReference type="PROSITE" id="PS50885">
    <property type="entry name" value="HAMP"/>
    <property type="match status" value="1"/>
</dbReference>
<evidence type="ECO:0000256" key="3">
    <source>
        <dbReference type="ARBA" id="ARBA00023224"/>
    </source>
</evidence>
<dbReference type="Pfam" id="PF00015">
    <property type="entry name" value="MCPsignal"/>
    <property type="match status" value="1"/>
</dbReference>
<evidence type="ECO:0000256" key="1">
    <source>
        <dbReference type="ARBA" id="ARBA00022692"/>
    </source>
</evidence>
<dbReference type="InterPro" id="IPR004090">
    <property type="entry name" value="Chemotax_Me-accpt_rcpt"/>
</dbReference>
<comment type="caution">
    <text evidence="9">The sequence shown here is derived from an EMBL/GenBank/DDBJ whole genome shotgun (WGS) entry which is preliminary data.</text>
</comment>
<keyword evidence="2 6" id="KW-1133">Transmembrane helix</keyword>
<dbReference type="EMBL" id="PVZF01000007">
    <property type="protein sequence ID" value="PRY14077.1"/>
    <property type="molecule type" value="Genomic_DNA"/>
</dbReference>
<dbReference type="SMART" id="SM00283">
    <property type="entry name" value="MA"/>
    <property type="match status" value="1"/>
</dbReference>
<keyword evidence="1 6" id="KW-0812">Transmembrane</keyword>
<keyword evidence="10" id="KW-1185">Reference proteome</keyword>
<dbReference type="SMART" id="SM00304">
    <property type="entry name" value="HAMP"/>
    <property type="match status" value="1"/>
</dbReference>
<reference evidence="9 10" key="1">
    <citation type="submission" date="2018-03" db="EMBL/GenBank/DDBJ databases">
        <title>Genomic Encyclopedia of Archaeal and Bacterial Type Strains, Phase II (KMG-II): from individual species to whole genera.</title>
        <authorList>
            <person name="Goeker M."/>
        </authorList>
    </citation>
    <scope>NUCLEOTIDE SEQUENCE [LARGE SCALE GENOMIC DNA]</scope>
    <source>
        <strain evidence="9 10">DSM 19711</strain>
    </source>
</reference>
<protein>
    <submittedName>
        <fullName evidence="9">Methyl-accepting chemotaxis protein</fullName>
    </submittedName>
</protein>
<proteinExistence type="inferred from homology"/>
<evidence type="ECO:0000256" key="2">
    <source>
        <dbReference type="ARBA" id="ARBA00022989"/>
    </source>
</evidence>
<evidence type="ECO:0000259" key="7">
    <source>
        <dbReference type="PROSITE" id="PS50111"/>
    </source>
</evidence>
<dbReference type="Pfam" id="PF00672">
    <property type="entry name" value="HAMP"/>
    <property type="match status" value="1"/>
</dbReference>
<dbReference type="RefSeq" id="WP_245885421.1">
    <property type="nucleotide sequence ID" value="NZ_PVZF01000007.1"/>
</dbReference>
<name>A0A2T0R2N5_9ACTN</name>
<feature type="domain" description="HAMP" evidence="8">
    <location>
        <begin position="224"/>
        <end position="276"/>
    </location>
</feature>
<feature type="domain" description="Methyl-accepting transducer" evidence="7">
    <location>
        <begin position="281"/>
        <end position="510"/>
    </location>
</feature>
<accession>A0A2T0R2N5</accession>
<evidence type="ECO:0000256" key="4">
    <source>
        <dbReference type="ARBA" id="ARBA00029447"/>
    </source>
</evidence>
<evidence type="ECO:0000313" key="10">
    <source>
        <dbReference type="Proteomes" id="UP000238083"/>
    </source>
</evidence>
<dbReference type="InterPro" id="IPR004089">
    <property type="entry name" value="MCPsignal_dom"/>
</dbReference>
<evidence type="ECO:0000259" key="8">
    <source>
        <dbReference type="PROSITE" id="PS50885"/>
    </source>
</evidence>
<organism evidence="9 10">
    <name type="scientific">Kineococcus rhizosphaerae</name>
    <dbReference type="NCBI Taxonomy" id="559628"/>
    <lineage>
        <taxon>Bacteria</taxon>
        <taxon>Bacillati</taxon>
        <taxon>Actinomycetota</taxon>
        <taxon>Actinomycetes</taxon>
        <taxon>Kineosporiales</taxon>
        <taxon>Kineosporiaceae</taxon>
        <taxon>Kineococcus</taxon>
    </lineage>
</organism>
<dbReference type="AlphaFoldDB" id="A0A2T0R2N5"/>
<evidence type="ECO:0000256" key="5">
    <source>
        <dbReference type="PROSITE-ProRule" id="PRU00284"/>
    </source>
</evidence>
<dbReference type="PANTHER" id="PTHR32089">
    <property type="entry name" value="METHYL-ACCEPTING CHEMOTAXIS PROTEIN MCPB"/>
    <property type="match status" value="1"/>
</dbReference>
<evidence type="ECO:0000256" key="6">
    <source>
        <dbReference type="SAM" id="Phobius"/>
    </source>
</evidence>
<keyword evidence="3 5" id="KW-0807">Transducer</keyword>
<dbReference type="GO" id="GO:0016020">
    <property type="term" value="C:membrane"/>
    <property type="evidence" value="ECO:0007669"/>
    <property type="project" value="InterPro"/>
</dbReference>
<dbReference type="Gene3D" id="1.10.287.950">
    <property type="entry name" value="Methyl-accepting chemotaxis protein"/>
    <property type="match status" value="1"/>
</dbReference>
<feature type="transmembrane region" description="Helical" evidence="6">
    <location>
        <begin position="203"/>
        <end position="226"/>
    </location>
</feature>
<gene>
    <name evidence="9" type="ORF">CLV37_107196</name>
</gene>
<dbReference type="Proteomes" id="UP000238083">
    <property type="component" value="Unassembled WGS sequence"/>
</dbReference>
<dbReference type="GO" id="GO:0006935">
    <property type="term" value="P:chemotaxis"/>
    <property type="evidence" value="ECO:0007669"/>
    <property type="project" value="InterPro"/>
</dbReference>
<evidence type="ECO:0000313" key="9">
    <source>
        <dbReference type="EMBL" id="PRY14077.1"/>
    </source>
</evidence>
<dbReference type="PRINTS" id="PR00260">
    <property type="entry name" value="CHEMTRNSDUCR"/>
</dbReference>
<dbReference type="PROSITE" id="PS50111">
    <property type="entry name" value="CHEMOTAXIS_TRANSDUC_2"/>
    <property type="match status" value="1"/>
</dbReference>
<keyword evidence="6" id="KW-0472">Membrane</keyword>
<dbReference type="GO" id="GO:0004888">
    <property type="term" value="F:transmembrane signaling receptor activity"/>
    <property type="evidence" value="ECO:0007669"/>
    <property type="project" value="InterPro"/>
</dbReference>
<sequence>MSAGATQTPRPRRPLADRSVTTKITAAVVAASAVAVGVGVVGVVGMQRANAEVRQISAHHVAGMQDIATARGAIAAQYRAEFLALIPNPDVPASVQQAHAADADLAAALDSYARRAPGAEALAATEALRSSYTDYAALRDVLVLHQAPPAGFEMPANDQIGARFGAAEDGFNKAVATLQEVETSQAAARQAHAEAVVARARTIVVTVLVGGLLLAGGIAVAVLRLIRRQLSTVSAALDAVAAGDLTVAAEVHATDELGAMAEATNRARAGISSLVGRMSASAAGLAASSQQLTAVAGELSAGAQDSAAQAQVVSAATEEISANIGTVAAAGDQMTSAIREIAAATAEASSTASTAVMSADEASATIQRLGTSSREIGDVVKLITSIAEQTNLLALNATIEAARAGEMGKGFAVVAGEVKELAQQTARATEEIVGRVGATQTDAEAATVAIGQIAEVIARIDGLQATIAAAVEEQSATTSEMVRNVTEVSTGSQEIAANISGIAASAGRTTGSADATAATAAEVSQAAADLNALVASFRI</sequence>
<dbReference type="CDD" id="cd06225">
    <property type="entry name" value="HAMP"/>
    <property type="match status" value="1"/>
</dbReference>
<dbReference type="InterPro" id="IPR003660">
    <property type="entry name" value="HAMP_dom"/>
</dbReference>
<feature type="transmembrane region" description="Helical" evidence="6">
    <location>
        <begin position="24"/>
        <end position="46"/>
    </location>
</feature>
<dbReference type="SUPFAM" id="SSF58104">
    <property type="entry name" value="Methyl-accepting chemotaxis protein (MCP) signaling domain"/>
    <property type="match status" value="1"/>
</dbReference>